<comment type="caution">
    <text evidence="9">The sequence shown here is derived from an EMBL/GenBank/DDBJ whole genome shotgun (WGS) entry which is preliminary data.</text>
</comment>
<keyword evidence="4" id="KW-0479">Metal-binding</keyword>
<dbReference type="CDD" id="cd09881">
    <property type="entry name" value="PIN_VapC4-5_FitB-like"/>
    <property type="match status" value="1"/>
</dbReference>
<comment type="similarity">
    <text evidence="7">Belongs to the PINc/VapC protein family.</text>
</comment>
<dbReference type="GO" id="GO:0004518">
    <property type="term" value="F:nuclease activity"/>
    <property type="evidence" value="ECO:0007669"/>
    <property type="project" value="UniProtKB-KW"/>
</dbReference>
<comment type="cofactor">
    <cofactor evidence="1">
        <name>Mg(2+)</name>
        <dbReference type="ChEBI" id="CHEBI:18420"/>
    </cofactor>
</comment>
<dbReference type="PANTHER" id="PTHR33653:SF1">
    <property type="entry name" value="RIBONUCLEASE VAPC2"/>
    <property type="match status" value="1"/>
</dbReference>
<name>A0A926UP49_9CYAN</name>
<dbReference type="Pfam" id="PF01850">
    <property type="entry name" value="PIN"/>
    <property type="match status" value="1"/>
</dbReference>
<proteinExistence type="inferred from homology"/>
<evidence type="ECO:0000256" key="7">
    <source>
        <dbReference type="ARBA" id="ARBA00038093"/>
    </source>
</evidence>
<keyword evidence="10" id="KW-1185">Reference proteome</keyword>
<evidence type="ECO:0000313" key="10">
    <source>
        <dbReference type="Proteomes" id="UP000631421"/>
    </source>
</evidence>
<dbReference type="InterPro" id="IPR050556">
    <property type="entry name" value="Type_II_TA_system_RNase"/>
</dbReference>
<organism evidence="9 10">
    <name type="scientific">Pseudanabaena cinerea FACHB-1277</name>
    <dbReference type="NCBI Taxonomy" id="2949581"/>
    <lineage>
        <taxon>Bacteria</taxon>
        <taxon>Bacillati</taxon>
        <taxon>Cyanobacteriota</taxon>
        <taxon>Cyanophyceae</taxon>
        <taxon>Pseudanabaenales</taxon>
        <taxon>Pseudanabaenaceae</taxon>
        <taxon>Pseudanabaena</taxon>
        <taxon>Pseudanabaena cinerea</taxon>
    </lineage>
</organism>
<evidence type="ECO:0000256" key="4">
    <source>
        <dbReference type="ARBA" id="ARBA00022723"/>
    </source>
</evidence>
<keyword evidence="6" id="KW-0460">Magnesium</keyword>
<evidence type="ECO:0000256" key="1">
    <source>
        <dbReference type="ARBA" id="ARBA00001946"/>
    </source>
</evidence>
<evidence type="ECO:0000256" key="3">
    <source>
        <dbReference type="ARBA" id="ARBA00022722"/>
    </source>
</evidence>
<gene>
    <name evidence="9" type="ORF">H6F44_00825</name>
</gene>
<dbReference type="Proteomes" id="UP000631421">
    <property type="component" value="Unassembled WGS sequence"/>
</dbReference>
<evidence type="ECO:0000256" key="5">
    <source>
        <dbReference type="ARBA" id="ARBA00022801"/>
    </source>
</evidence>
<dbReference type="PANTHER" id="PTHR33653">
    <property type="entry name" value="RIBONUCLEASE VAPC2"/>
    <property type="match status" value="1"/>
</dbReference>
<dbReference type="RefSeq" id="WP_190349008.1">
    <property type="nucleotide sequence ID" value="NZ_JACJPY010000001.1"/>
</dbReference>
<dbReference type="AlphaFoldDB" id="A0A926UP49"/>
<evidence type="ECO:0000259" key="8">
    <source>
        <dbReference type="Pfam" id="PF01850"/>
    </source>
</evidence>
<dbReference type="GO" id="GO:0016787">
    <property type="term" value="F:hydrolase activity"/>
    <property type="evidence" value="ECO:0007669"/>
    <property type="project" value="UniProtKB-KW"/>
</dbReference>
<evidence type="ECO:0000313" key="9">
    <source>
        <dbReference type="EMBL" id="MBD2148676.1"/>
    </source>
</evidence>
<keyword evidence="2" id="KW-1277">Toxin-antitoxin system</keyword>
<dbReference type="GO" id="GO:0046872">
    <property type="term" value="F:metal ion binding"/>
    <property type="evidence" value="ECO:0007669"/>
    <property type="project" value="UniProtKB-KW"/>
</dbReference>
<reference evidence="9" key="2">
    <citation type="submission" date="2020-08" db="EMBL/GenBank/DDBJ databases">
        <authorList>
            <person name="Chen M."/>
            <person name="Teng W."/>
            <person name="Zhao L."/>
            <person name="Hu C."/>
            <person name="Zhou Y."/>
            <person name="Han B."/>
            <person name="Song L."/>
            <person name="Shu W."/>
        </authorList>
    </citation>
    <scope>NUCLEOTIDE SEQUENCE</scope>
    <source>
        <strain evidence="9">FACHB-1277</strain>
    </source>
</reference>
<evidence type="ECO:0000256" key="6">
    <source>
        <dbReference type="ARBA" id="ARBA00022842"/>
    </source>
</evidence>
<dbReference type="Gene3D" id="3.40.50.1010">
    <property type="entry name" value="5'-nuclease"/>
    <property type="match status" value="1"/>
</dbReference>
<evidence type="ECO:0000256" key="2">
    <source>
        <dbReference type="ARBA" id="ARBA00022649"/>
    </source>
</evidence>
<dbReference type="InterPro" id="IPR029060">
    <property type="entry name" value="PIN-like_dom_sf"/>
</dbReference>
<feature type="domain" description="PIN" evidence="8">
    <location>
        <begin position="2"/>
        <end position="120"/>
    </location>
</feature>
<keyword evidence="3" id="KW-0540">Nuclease</keyword>
<keyword evidence="5" id="KW-0378">Hydrolase</keyword>
<accession>A0A926UP49</accession>
<sequence>MYLLDTNICIALLKGNPQVISSFNAYADECYISTINVAELYKGVYCSQRIEQNLASLELFLQDMSIVSFDLLAAEEFGKIQAELRQIGKPTGELDTMIAAIARSRHDRVVTNNTKDFINISGLGLENWIV</sequence>
<reference evidence="9" key="1">
    <citation type="journal article" date="2015" name="ISME J.">
        <title>Draft Genome Sequence of Streptomyces incarnatus NRRL8089, which Produces the Nucleoside Antibiotic Sinefungin.</title>
        <authorList>
            <person name="Oshima K."/>
            <person name="Hattori M."/>
            <person name="Shimizu H."/>
            <person name="Fukuda K."/>
            <person name="Nemoto M."/>
            <person name="Inagaki K."/>
            <person name="Tamura T."/>
        </authorList>
    </citation>
    <scope>NUCLEOTIDE SEQUENCE</scope>
    <source>
        <strain evidence="9">FACHB-1277</strain>
    </source>
</reference>
<dbReference type="InterPro" id="IPR002716">
    <property type="entry name" value="PIN_dom"/>
</dbReference>
<dbReference type="SUPFAM" id="SSF88723">
    <property type="entry name" value="PIN domain-like"/>
    <property type="match status" value="1"/>
</dbReference>
<protein>
    <submittedName>
        <fullName evidence="9">Type II toxin-antitoxin system VapC family toxin</fullName>
    </submittedName>
</protein>
<dbReference type="EMBL" id="JACJPY010000001">
    <property type="protein sequence ID" value="MBD2148676.1"/>
    <property type="molecule type" value="Genomic_DNA"/>
</dbReference>